<dbReference type="EC" id="5.5.1.19" evidence="2"/>
<proteinExistence type="inferred from homology"/>
<sequence length="389" mass="42483">MAATIRCDVAIAGAGLAGSLLALALAARHPALDVRLIDSDHRIGGDHVWSFFGSDIADADRWLLTPLIGHGWRDYDVAFPAHRRTIAATYYSIESARLDQVVRAALPAHALLFGRKILATSTTAVVFADGDRIEAKGVIDARGAGDLSALDLGWQKFVGRLLRVPGGHDVARPMVMDATVSQIDGYRFLYCLPFDAERVFVEDTYYSESPTLNVRSVARRIDAYATQRGWQGVGDAGHEERGVLPVAMGGDFETYWKAGGARVAKIGMRAGLFHPTTGYSLPDAVRTATAIAAQTDFSGLGLQVLTHDLARSSWDARQFYRLLDRMLFRAAEPEERYRVLERFYRLDPRLIGRFYAGKSTMSDKARVLVGKPPVPIGRAIRALAGGGHA</sequence>
<reference evidence="2 3" key="1">
    <citation type="submission" date="2020-08" db="EMBL/GenBank/DDBJ databases">
        <title>Genomic Encyclopedia of Type Strains, Phase IV (KMG-IV): sequencing the most valuable type-strain genomes for metagenomic binning, comparative biology and taxonomic classification.</title>
        <authorList>
            <person name="Goeker M."/>
        </authorList>
    </citation>
    <scope>NUCLEOTIDE SEQUENCE [LARGE SCALE GENOMIC DNA]</scope>
    <source>
        <strain evidence="2 3">DSM 15867</strain>
    </source>
</reference>
<dbReference type="AlphaFoldDB" id="A0A7W7AJU5"/>
<dbReference type="GO" id="GO:0045436">
    <property type="term" value="F:lycopene beta cyclase activity"/>
    <property type="evidence" value="ECO:0007669"/>
    <property type="project" value="InterPro"/>
</dbReference>
<organism evidence="2 3">
    <name type="scientific">Sphingomonas abaci</name>
    <dbReference type="NCBI Taxonomy" id="237611"/>
    <lineage>
        <taxon>Bacteria</taxon>
        <taxon>Pseudomonadati</taxon>
        <taxon>Pseudomonadota</taxon>
        <taxon>Alphaproteobacteria</taxon>
        <taxon>Sphingomonadales</taxon>
        <taxon>Sphingomonadaceae</taxon>
        <taxon>Sphingomonas</taxon>
    </lineage>
</organism>
<dbReference type="NCBIfam" id="TIGR01790">
    <property type="entry name" value="carotene-cycl"/>
    <property type="match status" value="1"/>
</dbReference>
<dbReference type="NCBIfam" id="TIGR01789">
    <property type="entry name" value="lycopene_cycl"/>
    <property type="match status" value="1"/>
</dbReference>
<name>A0A7W7AJU5_9SPHN</name>
<dbReference type="InterPro" id="IPR008461">
    <property type="entry name" value="CrtY"/>
</dbReference>
<dbReference type="InterPro" id="IPR036188">
    <property type="entry name" value="FAD/NAD-bd_sf"/>
</dbReference>
<dbReference type="InterPro" id="IPR010108">
    <property type="entry name" value="Lycopene_cyclase_b/e"/>
</dbReference>
<dbReference type="Gene3D" id="3.50.50.60">
    <property type="entry name" value="FAD/NAD(P)-binding domain"/>
    <property type="match status" value="1"/>
</dbReference>
<comment type="similarity">
    <text evidence="1">Belongs to the lycopene cyclase family.</text>
</comment>
<keyword evidence="2" id="KW-0413">Isomerase</keyword>
<dbReference type="SUPFAM" id="SSF51905">
    <property type="entry name" value="FAD/NAD(P)-binding domain"/>
    <property type="match status" value="1"/>
</dbReference>
<gene>
    <name evidence="2" type="ORF">GGQ96_002488</name>
</gene>
<dbReference type="GO" id="GO:0016117">
    <property type="term" value="P:carotenoid biosynthetic process"/>
    <property type="evidence" value="ECO:0007669"/>
    <property type="project" value="InterPro"/>
</dbReference>
<keyword evidence="3" id="KW-1185">Reference proteome</keyword>
<dbReference type="Pfam" id="PF05834">
    <property type="entry name" value="Lycopene_cycl"/>
    <property type="match status" value="1"/>
</dbReference>
<evidence type="ECO:0000313" key="2">
    <source>
        <dbReference type="EMBL" id="MBB4618352.1"/>
    </source>
</evidence>
<evidence type="ECO:0000313" key="3">
    <source>
        <dbReference type="Proteomes" id="UP000574769"/>
    </source>
</evidence>
<accession>A0A7W7AJU5</accession>
<comment type="caution">
    <text evidence="2">The sequence shown here is derived from an EMBL/GenBank/DDBJ whole genome shotgun (WGS) entry which is preliminary data.</text>
</comment>
<dbReference type="RefSeq" id="WP_184115023.1">
    <property type="nucleotide sequence ID" value="NZ_JACHNY010000004.1"/>
</dbReference>
<protein>
    <submittedName>
        <fullName evidence="2">Lycopene beta-cyclase</fullName>
        <ecNumber evidence="2">5.5.1.19</ecNumber>
    </submittedName>
</protein>
<evidence type="ECO:0000256" key="1">
    <source>
        <dbReference type="ARBA" id="ARBA00006599"/>
    </source>
</evidence>
<dbReference type="EMBL" id="JACHNY010000004">
    <property type="protein sequence ID" value="MBB4618352.1"/>
    <property type="molecule type" value="Genomic_DNA"/>
</dbReference>
<dbReference type="Proteomes" id="UP000574769">
    <property type="component" value="Unassembled WGS sequence"/>
</dbReference>
<dbReference type="GO" id="GO:0016705">
    <property type="term" value="F:oxidoreductase activity, acting on paired donors, with incorporation or reduction of molecular oxygen"/>
    <property type="evidence" value="ECO:0007669"/>
    <property type="project" value="InterPro"/>
</dbReference>